<keyword evidence="2" id="KW-1185">Reference proteome</keyword>
<proteinExistence type="predicted"/>
<organism evidence="1 2">
    <name type="scientific">Phytophthora megakarya</name>
    <dbReference type="NCBI Taxonomy" id="4795"/>
    <lineage>
        <taxon>Eukaryota</taxon>
        <taxon>Sar</taxon>
        <taxon>Stramenopiles</taxon>
        <taxon>Oomycota</taxon>
        <taxon>Peronosporomycetes</taxon>
        <taxon>Peronosporales</taxon>
        <taxon>Peronosporaceae</taxon>
        <taxon>Phytophthora</taxon>
    </lineage>
</organism>
<dbReference type="OrthoDB" id="128783at2759"/>
<dbReference type="AlphaFoldDB" id="A0A225WJ11"/>
<sequence length="596" mass="66562">MFLDDEIRWLANKQHFLLDPHLALPRSFVFGDGQICGDGGEEAEARISGLLEDYPRAKEIAACSQLVKDHASGSTSIWAYAACGHIILNTKSKKVFFSSLRELRALNYKIFIKRSMMLLFGSIGSSFLIPELVRNREMIPLCQKCNGDPRNNKFSVAAGHAYGRIGNLPALNEVGISPAACFGLELSLSGKHSSGHAICFPTNGARELARVLPNVGNRSEGTSPDANVPSEDLVMCSSIVLPQVEQSEFEVVHGIIDAMVSAVAGETDAQCQDTVVLNKRDTRLLSGETMRKYSRVCFQTYCLLGPDHCRRTHFPVITASTLCGQFDIISQGLLEPLQVLESPTAHYWDGRFEKSVTITAMLFNQMHRHAVVLKAARESDAEIWRVDVYLEVQTRVRFQKANPESKEASLLNVGLLRLLSLVGGSVPISPFERAATRPTLAAMRFRYGIALHWVTVALPEHDNLLLHRISYLRSVGNDCHGNVCSDSYRFENLPEQIQNDTRSQLRVSTFYPELAAQAFERRIKLLTDFIIWRSASSETRTSSNYFEPECSVYGRRTAFIAVKEPQKDGRLHVHRTVYGSSIKIQIVWLESLLLTL</sequence>
<gene>
    <name evidence="1" type="ORF">PHMEG_0008992</name>
</gene>
<accession>A0A225WJ11</accession>
<name>A0A225WJ11_9STRA</name>
<dbReference type="Proteomes" id="UP000198211">
    <property type="component" value="Unassembled WGS sequence"/>
</dbReference>
<comment type="caution">
    <text evidence="1">The sequence shown here is derived from an EMBL/GenBank/DDBJ whole genome shotgun (WGS) entry which is preliminary data.</text>
</comment>
<protein>
    <submittedName>
        <fullName evidence="1">Uncharacterized protein</fullName>
    </submittedName>
</protein>
<evidence type="ECO:0000313" key="1">
    <source>
        <dbReference type="EMBL" id="OWZ17109.1"/>
    </source>
</evidence>
<reference evidence="2" key="1">
    <citation type="submission" date="2017-03" db="EMBL/GenBank/DDBJ databases">
        <title>Phytopthora megakarya and P. palmivora, two closely related causual agents of cacao black pod achieved similar genome size and gene model numbers by different mechanisms.</title>
        <authorList>
            <person name="Ali S."/>
            <person name="Shao J."/>
            <person name="Larry D.J."/>
            <person name="Kronmiller B."/>
            <person name="Shen D."/>
            <person name="Strem M.D."/>
            <person name="Melnick R.L."/>
            <person name="Guiltinan M.J."/>
            <person name="Tyler B.M."/>
            <person name="Meinhardt L.W."/>
            <person name="Bailey B.A."/>
        </authorList>
    </citation>
    <scope>NUCLEOTIDE SEQUENCE [LARGE SCALE GENOMIC DNA]</scope>
    <source>
        <strain evidence="2">zdho120</strain>
    </source>
</reference>
<evidence type="ECO:0000313" key="2">
    <source>
        <dbReference type="Proteomes" id="UP000198211"/>
    </source>
</evidence>
<dbReference type="EMBL" id="NBNE01000811">
    <property type="protein sequence ID" value="OWZ17109.1"/>
    <property type="molecule type" value="Genomic_DNA"/>
</dbReference>